<dbReference type="InterPro" id="IPR011333">
    <property type="entry name" value="SKP1/BTB/POZ_sf"/>
</dbReference>
<dbReference type="InterPro" id="IPR036859">
    <property type="entry name" value="CAP-Gly_dom_sf"/>
</dbReference>
<protein>
    <recommendedName>
        <fullName evidence="7">CAP-Gly domain-containing protein</fullName>
    </recommendedName>
</protein>
<evidence type="ECO:0000313" key="5">
    <source>
        <dbReference type="EMBL" id="KAF5323295.1"/>
    </source>
</evidence>
<feature type="compositionally biased region" description="Polar residues" evidence="1">
    <location>
        <begin position="1313"/>
        <end position="1341"/>
    </location>
</feature>
<reference evidence="5 6" key="1">
    <citation type="journal article" date="2020" name="ISME J.">
        <title>Uncovering the hidden diversity of litter-decomposition mechanisms in mushroom-forming fungi.</title>
        <authorList>
            <person name="Floudas D."/>
            <person name="Bentzer J."/>
            <person name="Ahren D."/>
            <person name="Johansson T."/>
            <person name="Persson P."/>
            <person name="Tunlid A."/>
        </authorList>
    </citation>
    <scope>NUCLEOTIDE SEQUENCE [LARGE SCALE GENOMIC DNA]</scope>
    <source>
        <strain evidence="5 6">CBS 101986</strain>
    </source>
</reference>
<feature type="compositionally biased region" description="Polar residues" evidence="1">
    <location>
        <begin position="1390"/>
        <end position="1407"/>
    </location>
</feature>
<keyword evidence="2" id="KW-0472">Membrane</keyword>
<feature type="compositionally biased region" description="Low complexity" evidence="1">
    <location>
        <begin position="964"/>
        <end position="982"/>
    </location>
</feature>
<feature type="compositionally biased region" description="Polar residues" evidence="1">
    <location>
        <begin position="1072"/>
        <end position="1089"/>
    </location>
</feature>
<feature type="compositionally biased region" description="Polar residues" evidence="1">
    <location>
        <begin position="1652"/>
        <end position="1674"/>
    </location>
</feature>
<feature type="domain" description="BTB" evidence="3">
    <location>
        <begin position="455"/>
        <end position="571"/>
    </location>
</feature>
<feature type="compositionally biased region" description="Polar residues" evidence="1">
    <location>
        <begin position="1526"/>
        <end position="1536"/>
    </location>
</feature>
<feature type="domain" description="CAP-Gly" evidence="4">
    <location>
        <begin position="1735"/>
        <end position="1814"/>
    </location>
</feature>
<keyword evidence="2" id="KW-0812">Transmembrane</keyword>
<feature type="compositionally biased region" description="Basic and acidic residues" evidence="1">
    <location>
        <begin position="1047"/>
        <end position="1058"/>
    </location>
</feature>
<dbReference type="SUPFAM" id="SSF74924">
    <property type="entry name" value="Cap-Gly domain"/>
    <property type="match status" value="1"/>
</dbReference>
<feature type="compositionally biased region" description="Basic and acidic residues" evidence="1">
    <location>
        <begin position="1262"/>
        <end position="1271"/>
    </location>
</feature>
<feature type="transmembrane region" description="Helical" evidence="2">
    <location>
        <begin position="24"/>
        <end position="52"/>
    </location>
</feature>
<feature type="compositionally biased region" description="Low complexity" evidence="1">
    <location>
        <begin position="1018"/>
        <end position="1030"/>
    </location>
</feature>
<feature type="region of interest" description="Disordered" evidence="1">
    <location>
        <begin position="949"/>
        <end position="1585"/>
    </location>
</feature>
<feature type="region of interest" description="Disordered" evidence="1">
    <location>
        <begin position="333"/>
        <end position="378"/>
    </location>
</feature>
<name>A0A8H5BHC0_9AGAR</name>
<evidence type="ECO:0000313" key="6">
    <source>
        <dbReference type="Proteomes" id="UP000567179"/>
    </source>
</evidence>
<dbReference type="PANTHER" id="PTHR22427">
    <property type="entry name" value="GH15728P"/>
    <property type="match status" value="1"/>
</dbReference>
<feature type="compositionally biased region" description="Low complexity" evidence="1">
    <location>
        <begin position="1547"/>
        <end position="1565"/>
    </location>
</feature>
<feature type="compositionally biased region" description="Acidic residues" evidence="1">
    <location>
        <begin position="351"/>
        <end position="361"/>
    </location>
</feature>
<evidence type="ECO:0000259" key="4">
    <source>
        <dbReference type="PROSITE" id="PS50245"/>
    </source>
</evidence>
<dbReference type="PANTHER" id="PTHR22427:SF7">
    <property type="entry name" value="GH15728P"/>
    <property type="match status" value="1"/>
</dbReference>
<dbReference type="PROSITE" id="PS50245">
    <property type="entry name" value="CAP_GLY_2"/>
    <property type="match status" value="1"/>
</dbReference>
<dbReference type="SUPFAM" id="SSF54695">
    <property type="entry name" value="POZ domain"/>
    <property type="match status" value="1"/>
</dbReference>
<sequence>MLAACIVLSPISRTDVVEGSRPFRFSYFVASLFLSSIVITGVGTSLIIFRIHSATRWNSSISSIAPYTRIQRILLESGIIYAIGMIITGTTMAVLVVNASRPLNELNNTYWNYTVVLTYGQALLTPLAGIAPTLIALRVVAQTSETEDDATGPSTPITFRRSHLRSYTVGVFTKFSSTHSSGDLAVAQPSGAKVSMVEHPPCVKSMGEQESTLCSPFVMAPARLDLASSRSNDAPPGLQEATQLATAKWEADLELLFKNAKDRFPDVVWAPNAEDDDPEGLKEEVWGHKAIVYARAPPSFQNRYFKPSGPHAATSPLPYAVPSESAFSLDQTLLPHRTPSPSQLQHQHLIDDDDDDGDEPDTTVVRRSPTGVPDVQLGPSSLLRLTTNINAALFADELEYLYTGRSFGEAFNFLFENTASTSAARGGGSQEEQDAQRIDKLRKDLVFMWRSRLYADVRIALTGNFSSSHGTGDKESTTAIFSSHRFLLVSRSSYFKTALQTWNVPQKPLTSPGALALTASRSTADSSLSHLPIAPATPEAPLLTLPSPPFTPASLHFTLGFLYTGTLVFSHRSYDLSTALALLSSSAYLGLTTLFHEAQARLVQEMLHGLFHAFLPFAEYEMVTAGRWAAGGCRCRQCARRVPRVLAFALSPEGENPLLERGARRALVGLFGEGWCTAEFARILSPKMREVAVKGVGKRTTVGNVFSLLWAAEWGLEKVREAESRGTLTTGVANLAGGPGTDGWTDVVRECLLQARKGVDECLARESEACFGSLTSSSFEEEEQDDERRDVEGGSEGQAEWLELLERDAAGFDDAEKVEWVMAALLRGVKEKNSGVLYQTLVSSILLRPHPSSPTSPLLPATSRLRKIVESARIDLLKWMAKGGRWLMCRQEGAFDGLEGWAVKEISDLSGFLLAFGFVGRRARCAAAVVALGRAHLEVPIEDLYSPPSYSSPATSARNKLHPHGSSSHPHSHSNSAQQQQQGGHGHGRHLRPISAHPHTSKADAESDISSMRVSVLSRTVGAGSASVASSRRDRERDRGDGVSLRESIRASVRDRNTPSRTPAMSLRGSAARSTHSMLSTATGSTIPAGSTRGGATDGATASGMSPARRLASEVRAGRHTTKAVDMNDRPDSKLTPSEAHLSRSATPERPSIVEPEGDMSESDLDLGGDGDEGDDAPGGGDDDDRTARFSVGITTDDERSERGADATDENMEEDDEGAMYDGTPEASVDGDDDDKDDVQQTPTKGKAPATRRTTKSPSGRTPERVSDDRASVASTHRIKKTLITRASLASVASTRSGLSASTTRTGSGSASVHSLSRTTSTADSLRSLSTARKSTTSTYSPARMSMAASSTGSPRPNSRGSALSTTPRSRLHVNTAGSSRSPGDESRPTSRVSTISTTTDTGSYRTASAGGLSTPTTARSRRTSTTSTVSARGGRSTTNSPVEQRARRISGASVSSVASSTGGRTARGGTPKRSVPVVPPTVDSSKLSPATAAAQKKPVRAVSVKASASTSSLATTPPAPRKIATSISAGASTGRKTLVPKKSGESLRSLSSSAVRAKAAAVSVPPVPKQSLKEVEKGTQDPVVDAPKLVIEEKENHIPAPPPSAETPNTNTTLPLKITRDLISNANSEHRKTSSSASSSSVATLRRKGSNDTIKTVKSSGLAVTQSDSTAKPSSGRPALQPHQQQTISPKPPMASINRILASETPQGATLEIGIPCIISSKRKRFKAYARYIGEVAGEAGPWVGVEVPMPMGDSWRDERTPADDRQWNDGSWGGIRYFEMGHGGSEWEHGDSSVATRRRRMEMSSMSGSFWEREKGYLKREGDQLSIASDRMKRMRSVSPAVSDMSGTESRGLFVRPQQVLYVVDAVGSDL</sequence>
<comment type="caution">
    <text evidence="5">The sequence shown here is derived from an EMBL/GenBank/DDBJ whole genome shotgun (WGS) entry which is preliminary data.</text>
</comment>
<dbReference type="InterPro" id="IPR000938">
    <property type="entry name" value="CAP-Gly_domain"/>
</dbReference>
<dbReference type="InterPro" id="IPR000210">
    <property type="entry name" value="BTB/POZ_dom"/>
</dbReference>
<keyword evidence="6" id="KW-1185">Reference proteome</keyword>
<dbReference type="EMBL" id="JAACJJ010000019">
    <property type="protein sequence ID" value="KAF5323295.1"/>
    <property type="molecule type" value="Genomic_DNA"/>
</dbReference>
<feature type="compositionally biased region" description="Acidic residues" evidence="1">
    <location>
        <begin position="1207"/>
        <end position="1219"/>
    </location>
</feature>
<dbReference type="Proteomes" id="UP000567179">
    <property type="component" value="Unassembled WGS sequence"/>
</dbReference>
<dbReference type="Gene3D" id="2.30.30.190">
    <property type="entry name" value="CAP Gly-rich-like domain"/>
    <property type="match status" value="1"/>
</dbReference>
<keyword evidence="2" id="KW-1133">Transmembrane helix</keyword>
<dbReference type="OrthoDB" id="2130750at2759"/>
<evidence type="ECO:0008006" key="7">
    <source>
        <dbReference type="Google" id="ProtNLM"/>
    </source>
</evidence>
<feature type="compositionally biased region" description="Acidic residues" evidence="1">
    <location>
        <begin position="1156"/>
        <end position="1185"/>
    </location>
</feature>
<feature type="compositionally biased region" description="Basic and acidic residues" evidence="1">
    <location>
        <begin position="1197"/>
        <end position="1206"/>
    </location>
</feature>
<proteinExistence type="predicted"/>
<feature type="transmembrane region" description="Helical" evidence="2">
    <location>
        <begin position="73"/>
        <end position="97"/>
    </location>
</feature>
<feature type="region of interest" description="Disordered" evidence="1">
    <location>
        <begin position="775"/>
        <end position="795"/>
    </location>
</feature>
<feature type="compositionally biased region" description="Basic and acidic residues" evidence="1">
    <location>
        <begin position="1031"/>
        <end position="1041"/>
    </location>
</feature>
<dbReference type="Gene3D" id="3.30.710.10">
    <property type="entry name" value="Potassium Channel Kv1.1, Chain A"/>
    <property type="match status" value="1"/>
</dbReference>
<organism evidence="5 6">
    <name type="scientific">Psilocybe cf. subviscida</name>
    <dbReference type="NCBI Taxonomy" id="2480587"/>
    <lineage>
        <taxon>Eukaryota</taxon>
        <taxon>Fungi</taxon>
        <taxon>Dikarya</taxon>
        <taxon>Basidiomycota</taxon>
        <taxon>Agaricomycotina</taxon>
        <taxon>Agaricomycetes</taxon>
        <taxon>Agaricomycetidae</taxon>
        <taxon>Agaricales</taxon>
        <taxon>Agaricineae</taxon>
        <taxon>Strophariaceae</taxon>
        <taxon>Psilocybe</taxon>
    </lineage>
</organism>
<feature type="compositionally biased region" description="Low complexity" evidence="1">
    <location>
        <begin position="1414"/>
        <end position="1439"/>
    </location>
</feature>
<feature type="compositionally biased region" description="Low complexity" evidence="1">
    <location>
        <begin position="1450"/>
        <end position="1470"/>
    </location>
</feature>
<feature type="compositionally biased region" description="Low complexity" evidence="1">
    <location>
        <begin position="1501"/>
        <end position="1517"/>
    </location>
</feature>
<feature type="region of interest" description="Disordered" evidence="1">
    <location>
        <begin position="1627"/>
        <end position="1694"/>
    </location>
</feature>
<accession>A0A8H5BHC0</accession>
<feature type="compositionally biased region" description="Polar residues" evidence="1">
    <location>
        <begin position="1348"/>
        <end position="1369"/>
    </location>
</feature>
<dbReference type="PROSITE" id="PS50097">
    <property type="entry name" value="BTB"/>
    <property type="match status" value="1"/>
</dbReference>
<feature type="compositionally biased region" description="Low complexity" evidence="1">
    <location>
        <begin position="1293"/>
        <end position="1312"/>
    </location>
</feature>
<evidence type="ECO:0000259" key="3">
    <source>
        <dbReference type="PROSITE" id="PS50097"/>
    </source>
</evidence>
<gene>
    <name evidence="5" type="ORF">D9619_013532</name>
</gene>
<evidence type="ECO:0000256" key="2">
    <source>
        <dbReference type="SAM" id="Phobius"/>
    </source>
</evidence>
<evidence type="ECO:0000256" key="1">
    <source>
        <dbReference type="SAM" id="MobiDB-lite"/>
    </source>
</evidence>